<evidence type="ECO:0000256" key="3">
    <source>
        <dbReference type="PROSITE-ProRule" id="PRU00289"/>
    </source>
</evidence>
<accession>A0ABT6W268</accession>
<sequence length="694" mass="75191">MTSTPAEEPANNATVVDMTKRLPHPPEPAAAPAPAFTAPRDDEAPLIPEWIKSREGRRAARRQMQRQAHNTGRRWVRRQKTERGHHAQIGRGVIRVHSWVVGVEGVHAHAAKHHAHMATKDARATARQARFTVVGRDKARAVAMKHQEEAQHAVAAHKKARREVSRGRMVRGVVAYGLPAAADAAAFVEAGWLGGIGALATLGGLALIGRKPLRAERWDPERRSIGDGDSMNDTMLNDAFRRAGIIAKDAVLTVVHPCGYGRGAWQATVDLPDTTVTAAMKRTEELAGQLGVETVQVSLSRAGRANRLHIWVSTTVPFTGDPVRGPLLGMDKPMSLWGRVPIGPTLRGDAYTVSLIERSGLVGGEPGAGKSASGNNILLAAALDPHCILCLADGKGGGDLEPFEPLCDQYEGEADPEAFFDLLGDVIVDMKLRYALLKSLGKRKVTEALCREYPLLRLKLLWVDELMFFTTDEEWGRKITARLRNIVSRGRAAGIITFCATQKPGSDVVATSLRDLLSIRWALRCTTPQASDTILGQGAASAGFNAKDIEASMRGAGWLYSEGSAPEMVLAYYYSDDEVTDLIERAYRYRAAAGTLPTAAPTLTDRLRAAGGDGVVLAVLLEEYTVGDGADWLPTSVLLKALADAGQLVTDRRLGDLVVRSDEDKVKRPWEGARVAGYSRQLVADTAEKWLADR</sequence>
<dbReference type="EMBL" id="JAAGKO020000027">
    <property type="protein sequence ID" value="MDI5964843.1"/>
    <property type="molecule type" value="Genomic_DNA"/>
</dbReference>
<dbReference type="Gene3D" id="3.40.50.300">
    <property type="entry name" value="P-loop containing nucleotide triphosphate hydrolases"/>
    <property type="match status" value="1"/>
</dbReference>
<reference evidence="6 7" key="1">
    <citation type="submission" date="2023-05" db="EMBL/GenBank/DDBJ databases">
        <title>Streptantibioticus silvisoli sp. nov., acidotolerant actinomycetes 1 from pine litter.</title>
        <authorList>
            <person name="Swiecimska M."/>
            <person name="Golinska P."/>
            <person name="Sangal V."/>
            <person name="Wachnowicz B."/>
            <person name="Goodfellow M."/>
        </authorList>
    </citation>
    <scope>NUCLEOTIDE SEQUENCE [LARGE SCALE GENOMIC DNA]</scope>
    <source>
        <strain evidence="6 7">SL54</strain>
    </source>
</reference>
<evidence type="ECO:0000256" key="2">
    <source>
        <dbReference type="ARBA" id="ARBA00022840"/>
    </source>
</evidence>
<feature type="region of interest" description="Disordered" evidence="4">
    <location>
        <begin position="66"/>
        <end position="87"/>
    </location>
</feature>
<feature type="region of interest" description="Disordered" evidence="4">
    <location>
        <begin position="1"/>
        <end position="42"/>
    </location>
</feature>
<organism evidence="6 7">
    <name type="scientific">Streptantibioticus silvisoli</name>
    <dbReference type="NCBI Taxonomy" id="2705255"/>
    <lineage>
        <taxon>Bacteria</taxon>
        <taxon>Bacillati</taxon>
        <taxon>Actinomycetota</taxon>
        <taxon>Actinomycetes</taxon>
        <taxon>Kitasatosporales</taxon>
        <taxon>Streptomycetaceae</taxon>
        <taxon>Streptantibioticus</taxon>
    </lineage>
</organism>
<evidence type="ECO:0000256" key="4">
    <source>
        <dbReference type="SAM" id="MobiDB-lite"/>
    </source>
</evidence>
<keyword evidence="2 3" id="KW-0067">ATP-binding</keyword>
<dbReference type="InterPro" id="IPR050206">
    <property type="entry name" value="FtsK/SpoIIIE/SftA"/>
</dbReference>
<proteinExistence type="predicted"/>
<name>A0ABT6W268_9ACTN</name>
<dbReference type="SUPFAM" id="SSF52540">
    <property type="entry name" value="P-loop containing nucleoside triphosphate hydrolases"/>
    <property type="match status" value="1"/>
</dbReference>
<keyword evidence="1 3" id="KW-0547">Nucleotide-binding</keyword>
<dbReference type="InterPro" id="IPR002543">
    <property type="entry name" value="FtsK_dom"/>
</dbReference>
<evidence type="ECO:0000256" key="1">
    <source>
        <dbReference type="ARBA" id="ARBA00022741"/>
    </source>
</evidence>
<dbReference type="RefSeq" id="WP_282704664.1">
    <property type="nucleotide sequence ID" value="NZ_JAAGKO020000027.1"/>
</dbReference>
<keyword evidence="7" id="KW-1185">Reference proteome</keyword>
<dbReference type="PANTHER" id="PTHR22683">
    <property type="entry name" value="SPORULATION PROTEIN RELATED"/>
    <property type="match status" value="1"/>
</dbReference>
<protein>
    <submittedName>
        <fullName evidence="6">FtsK/SpoIIIE domain-containing protein</fullName>
    </submittedName>
</protein>
<comment type="caution">
    <text evidence="6">The sequence shown here is derived from an EMBL/GenBank/DDBJ whole genome shotgun (WGS) entry which is preliminary data.</text>
</comment>
<evidence type="ECO:0000313" key="7">
    <source>
        <dbReference type="Proteomes" id="UP001156398"/>
    </source>
</evidence>
<feature type="domain" description="FtsK" evidence="5">
    <location>
        <begin position="348"/>
        <end position="532"/>
    </location>
</feature>
<dbReference type="InterPro" id="IPR027417">
    <property type="entry name" value="P-loop_NTPase"/>
</dbReference>
<dbReference type="PROSITE" id="PS50901">
    <property type="entry name" value="FTSK"/>
    <property type="match status" value="1"/>
</dbReference>
<feature type="binding site" evidence="3">
    <location>
        <begin position="364"/>
        <end position="371"/>
    </location>
    <ligand>
        <name>ATP</name>
        <dbReference type="ChEBI" id="CHEBI:30616"/>
    </ligand>
</feature>
<dbReference type="PANTHER" id="PTHR22683:SF41">
    <property type="entry name" value="DNA TRANSLOCASE FTSK"/>
    <property type="match status" value="1"/>
</dbReference>
<gene>
    <name evidence="6" type="ORF">POF43_019305</name>
</gene>
<evidence type="ECO:0000259" key="5">
    <source>
        <dbReference type="PROSITE" id="PS50901"/>
    </source>
</evidence>
<dbReference type="Pfam" id="PF01580">
    <property type="entry name" value="FtsK_SpoIIIE"/>
    <property type="match status" value="1"/>
</dbReference>
<evidence type="ECO:0000313" key="6">
    <source>
        <dbReference type="EMBL" id="MDI5964843.1"/>
    </source>
</evidence>
<dbReference type="Proteomes" id="UP001156398">
    <property type="component" value="Unassembled WGS sequence"/>
</dbReference>